<evidence type="ECO:0000313" key="2">
    <source>
        <dbReference type="EMBL" id="KFM60782.1"/>
    </source>
</evidence>
<proteinExistence type="predicted"/>
<dbReference type="EMBL" id="KK113677">
    <property type="protein sequence ID" value="KFM60782.1"/>
    <property type="molecule type" value="Genomic_DNA"/>
</dbReference>
<dbReference type="GO" id="GO:0004523">
    <property type="term" value="F:RNA-DNA hybrid ribonuclease activity"/>
    <property type="evidence" value="ECO:0007669"/>
    <property type="project" value="InterPro"/>
</dbReference>
<dbReference type="InterPro" id="IPR036397">
    <property type="entry name" value="RNaseH_sf"/>
</dbReference>
<dbReference type="Gene3D" id="3.30.420.10">
    <property type="entry name" value="Ribonuclease H-like superfamily/Ribonuclease H"/>
    <property type="match status" value="1"/>
</dbReference>
<name>A0A087T6P3_STEMI</name>
<dbReference type="GO" id="GO:0003676">
    <property type="term" value="F:nucleic acid binding"/>
    <property type="evidence" value="ECO:0007669"/>
    <property type="project" value="InterPro"/>
</dbReference>
<protein>
    <recommendedName>
        <fullName evidence="1">RNase H type-1 domain-containing protein</fullName>
    </recommendedName>
</protein>
<dbReference type="OrthoDB" id="6437659at2759"/>
<dbReference type="AlphaFoldDB" id="A0A087T6P3"/>
<evidence type="ECO:0000259" key="1">
    <source>
        <dbReference type="PROSITE" id="PS50879"/>
    </source>
</evidence>
<evidence type="ECO:0000313" key="3">
    <source>
        <dbReference type="Proteomes" id="UP000054359"/>
    </source>
</evidence>
<dbReference type="SUPFAM" id="SSF53098">
    <property type="entry name" value="Ribonuclease H-like"/>
    <property type="match status" value="1"/>
</dbReference>
<feature type="domain" description="RNase H type-1" evidence="1">
    <location>
        <begin position="1"/>
        <end position="58"/>
    </location>
</feature>
<sequence>MSSLMAINNHLHTSSLIIKLQQLLDSSPSTPLTLQWVKAHNNNEGNEAADRLAKEAVNNPNTFHTQIPAPMSKLKSTLLCRGLYRWQQDWQNGDTGRRT</sequence>
<feature type="non-terminal residue" evidence="2">
    <location>
        <position position="99"/>
    </location>
</feature>
<dbReference type="Pfam" id="PF00075">
    <property type="entry name" value="RNase_H"/>
    <property type="match status" value="1"/>
</dbReference>
<accession>A0A087T6P3</accession>
<dbReference type="InterPro" id="IPR002156">
    <property type="entry name" value="RNaseH_domain"/>
</dbReference>
<gene>
    <name evidence="2" type="ORF">X975_16605</name>
</gene>
<dbReference type="Proteomes" id="UP000054359">
    <property type="component" value="Unassembled WGS sequence"/>
</dbReference>
<reference evidence="2 3" key="1">
    <citation type="submission" date="2013-11" db="EMBL/GenBank/DDBJ databases">
        <title>Genome sequencing of Stegodyphus mimosarum.</title>
        <authorList>
            <person name="Bechsgaard J."/>
        </authorList>
    </citation>
    <scope>NUCLEOTIDE SEQUENCE [LARGE SCALE GENOMIC DNA]</scope>
</reference>
<dbReference type="InterPro" id="IPR012337">
    <property type="entry name" value="RNaseH-like_sf"/>
</dbReference>
<organism evidence="2 3">
    <name type="scientific">Stegodyphus mimosarum</name>
    <name type="common">African social velvet spider</name>
    <dbReference type="NCBI Taxonomy" id="407821"/>
    <lineage>
        <taxon>Eukaryota</taxon>
        <taxon>Metazoa</taxon>
        <taxon>Ecdysozoa</taxon>
        <taxon>Arthropoda</taxon>
        <taxon>Chelicerata</taxon>
        <taxon>Arachnida</taxon>
        <taxon>Araneae</taxon>
        <taxon>Araneomorphae</taxon>
        <taxon>Entelegynae</taxon>
        <taxon>Eresoidea</taxon>
        <taxon>Eresidae</taxon>
        <taxon>Stegodyphus</taxon>
    </lineage>
</organism>
<dbReference type="PROSITE" id="PS50879">
    <property type="entry name" value="RNASE_H_1"/>
    <property type="match status" value="1"/>
</dbReference>
<keyword evidence="3" id="KW-1185">Reference proteome</keyword>